<dbReference type="GO" id="GO:0006310">
    <property type="term" value="P:DNA recombination"/>
    <property type="evidence" value="ECO:0007669"/>
    <property type="project" value="UniProtKB-KW"/>
</dbReference>
<feature type="domain" description="Tyr recombinase" evidence="5">
    <location>
        <begin position="357"/>
        <end position="597"/>
    </location>
</feature>
<gene>
    <name evidence="6" type="ORF">GTP90_02770</name>
</gene>
<dbReference type="PANTHER" id="PTHR30349:SF41">
    <property type="entry name" value="INTEGRASE_RECOMBINASE PROTEIN MJ0367-RELATED"/>
    <property type="match status" value="1"/>
</dbReference>
<dbReference type="InterPro" id="IPR002104">
    <property type="entry name" value="Integrase_catalytic"/>
</dbReference>
<evidence type="ECO:0000256" key="2">
    <source>
        <dbReference type="ARBA" id="ARBA00022908"/>
    </source>
</evidence>
<evidence type="ECO:0000313" key="7">
    <source>
        <dbReference type="Proteomes" id="UP000447355"/>
    </source>
</evidence>
<dbReference type="Pfam" id="PF00589">
    <property type="entry name" value="Phage_integrase"/>
    <property type="match status" value="1"/>
</dbReference>
<dbReference type="Pfam" id="PF12482">
    <property type="entry name" value="DUF3701"/>
    <property type="match status" value="1"/>
</dbReference>
<keyword evidence="4" id="KW-0233">DNA recombination</keyword>
<comment type="caution">
    <text evidence="6">The sequence shown here is derived from an EMBL/GenBank/DDBJ whole genome shotgun (WGS) entry which is preliminary data.</text>
</comment>
<evidence type="ECO:0000256" key="3">
    <source>
        <dbReference type="ARBA" id="ARBA00023125"/>
    </source>
</evidence>
<dbReference type="InterPro" id="IPR010998">
    <property type="entry name" value="Integrase_recombinase_N"/>
</dbReference>
<dbReference type="GO" id="GO:0003677">
    <property type="term" value="F:DNA binding"/>
    <property type="evidence" value="ECO:0007669"/>
    <property type="project" value="UniProtKB-KW"/>
</dbReference>
<name>A0A845GH77_9BURK</name>
<organism evidence="6 7">
    <name type="scientific">Duganella vulcania</name>
    <dbReference type="NCBI Taxonomy" id="2692166"/>
    <lineage>
        <taxon>Bacteria</taxon>
        <taxon>Pseudomonadati</taxon>
        <taxon>Pseudomonadota</taxon>
        <taxon>Betaproteobacteria</taxon>
        <taxon>Burkholderiales</taxon>
        <taxon>Oxalobacteraceae</taxon>
        <taxon>Telluria group</taxon>
        <taxon>Duganella</taxon>
    </lineage>
</organism>
<dbReference type="Gene3D" id="1.10.150.130">
    <property type="match status" value="1"/>
</dbReference>
<dbReference type="Proteomes" id="UP000447355">
    <property type="component" value="Unassembled WGS sequence"/>
</dbReference>
<dbReference type="SUPFAM" id="SSF56349">
    <property type="entry name" value="DNA breaking-rejoining enzymes"/>
    <property type="match status" value="1"/>
</dbReference>
<evidence type="ECO:0000259" key="5">
    <source>
        <dbReference type="PROSITE" id="PS51898"/>
    </source>
</evidence>
<keyword evidence="3" id="KW-0238">DNA-binding</keyword>
<dbReference type="AlphaFoldDB" id="A0A845GH77"/>
<dbReference type="PANTHER" id="PTHR30349">
    <property type="entry name" value="PHAGE INTEGRASE-RELATED"/>
    <property type="match status" value="1"/>
</dbReference>
<sequence length="608" mass="66452">MAKTTQCLPADVRRYSHLDYVALRAYCAHMPPARIAQLYYSHDSEPVRMGLESFLTGLLDTLVEQAAQNDPTWRGTIAAARKDGAIPAALLGELIRVADLPAPSPSPGDQISVWFRPLTVRILGAEGIHTVRDLTDLVAQRGPGWWRAIPRIGHGRAGAIAQWLRRHGEQLGELPLAAQETRRAPALVMLDPAAPRLAPLGSFVLPAGLDGHDGINRGREFCFIGAKDDLEAFDCYLSKYHHQPHTLRAYRREVERLVLWSAFVAGKPVSSLLVDDCEAYMRFVENPSEEFRGTKAPRSSKLWKPFAQENLDPGSVKYAIKILRGAFDYLVKVRYLGGNPWAVVADPVVTQGVEQLQIDKALSEDAWNGLITVLERRGQVAGNSQDRVALAAILLMGDSGLRRNEVAGANRAKLGPCKVPGAIKGKGKGGKAEGTVWMLSVLGKRSKWRKVPVSHRTIAALRAHWNDLGVDFDAPADLPLVSPVVIPGTQAARSKHEGDAPRGYGGGALYDLVKAALGRVRRDLQALDGDGGLPEMAVEDIEQFGTTSPHAFRHTFGTLAVRKMPVTVVQEILGHEDSATTSIYVQEKERRIADEAARYYASLDQSES</sequence>
<proteinExistence type="inferred from homology"/>
<dbReference type="InterPro" id="IPR050090">
    <property type="entry name" value="Tyrosine_recombinase_XerCD"/>
</dbReference>
<dbReference type="InterPro" id="IPR011010">
    <property type="entry name" value="DNA_brk_join_enz"/>
</dbReference>
<dbReference type="RefSeq" id="WP_161082039.1">
    <property type="nucleotide sequence ID" value="NZ_WWCX01000001.1"/>
</dbReference>
<evidence type="ECO:0000313" key="6">
    <source>
        <dbReference type="EMBL" id="MYM92782.1"/>
    </source>
</evidence>
<reference evidence="6" key="1">
    <citation type="submission" date="2019-12" db="EMBL/GenBank/DDBJ databases">
        <title>Novel species isolated from a subtropical stream in China.</title>
        <authorList>
            <person name="Lu H."/>
        </authorList>
    </citation>
    <scope>NUCLEOTIDE SEQUENCE [LARGE SCALE GENOMIC DNA]</scope>
    <source>
        <strain evidence="6">FT81W</strain>
    </source>
</reference>
<comment type="similarity">
    <text evidence="1">Belongs to the 'phage' integrase family.</text>
</comment>
<evidence type="ECO:0000256" key="4">
    <source>
        <dbReference type="ARBA" id="ARBA00023172"/>
    </source>
</evidence>
<dbReference type="Gene3D" id="1.10.443.10">
    <property type="entry name" value="Intergrase catalytic core"/>
    <property type="match status" value="1"/>
</dbReference>
<dbReference type="PROSITE" id="PS51898">
    <property type="entry name" value="TYR_RECOMBINASE"/>
    <property type="match status" value="1"/>
</dbReference>
<keyword evidence="2" id="KW-0229">DNA integration</keyword>
<accession>A0A845GH77</accession>
<dbReference type="GO" id="GO:0015074">
    <property type="term" value="P:DNA integration"/>
    <property type="evidence" value="ECO:0007669"/>
    <property type="project" value="UniProtKB-KW"/>
</dbReference>
<dbReference type="InterPro" id="IPR013762">
    <property type="entry name" value="Integrase-like_cat_sf"/>
</dbReference>
<dbReference type="CDD" id="cd00397">
    <property type="entry name" value="DNA_BRE_C"/>
    <property type="match status" value="1"/>
</dbReference>
<evidence type="ECO:0000256" key="1">
    <source>
        <dbReference type="ARBA" id="ARBA00008857"/>
    </source>
</evidence>
<dbReference type="InterPro" id="IPR022169">
    <property type="entry name" value="DUF3701"/>
</dbReference>
<dbReference type="EMBL" id="WWCX01000001">
    <property type="protein sequence ID" value="MYM92782.1"/>
    <property type="molecule type" value="Genomic_DNA"/>
</dbReference>
<protein>
    <submittedName>
        <fullName evidence="6">Tyrosine-type recombinase/integrase</fullName>
    </submittedName>
</protein>